<dbReference type="EMBL" id="BGZK01000743">
    <property type="protein sequence ID" value="GBP58718.1"/>
    <property type="molecule type" value="Genomic_DNA"/>
</dbReference>
<dbReference type="OrthoDB" id="7916681at2759"/>
<accession>A0A4C1X4S0</accession>
<dbReference type="AlphaFoldDB" id="A0A4C1X4S0"/>
<evidence type="ECO:0000313" key="2">
    <source>
        <dbReference type="EMBL" id="GBP58718.1"/>
    </source>
</evidence>
<sequence>MVILNSRFKSLDLVLDNIVLTSLFPSGAGDAPPKKDEKVIKELKESIIGAAKDKKRKNVEQEEAEPEDLSKTESAIAREEVAIRAEQRRRRFIKRWPSVTKVELKTRPWKPPEQDKRVRVVIEYPELTTRKWVPPYRRRRKRRPKRLRIPKEEMTKPLYEGSKLKKIWHNFRLVDTNKMMLQGTIGCNSKAYSPAQCGAQTGPIAYVARALLFEKSPAEFDEKDVDDVIMAADKFYKQCLLAMKCYKGKPALQLVQLLPSFFFRESKYTVRLGQVERGVLASHPNNVVQEPDLNSIMLKKSGKTFYYILTVGDDRHFLIWGAPPPRDVQTAVKNICYMFDPHFLNDIGQPEEPYYACCTERPALYAGAFLRYAGVQSFVNDFLANYGMLHAKLCGKPRPPITLTEVEASNDIVQKDPLIRDPNYSVDMQAMSIHCRSQWLSMHQNALVDKKIYESQYPLGSLSMVSLSTARSKCKKNVREFYQRKPKVSKPSMPVAPEKGPPPTTEEDLLALRGEDFFLYCPANDIHMYGSCIIALWRRSDLPVASRGQAGNNLVDREFRFDNEMTQL</sequence>
<protein>
    <submittedName>
        <fullName evidence="2">Uncharacterized protein</fullName>
    </submittedName>
</protein>
<keyword evidence="3" id="KW-1185">Reference proteome</keyword>
<comment type="caution">
    <text evidence="2">The sequence shown here is derived from an EMBL/GenBank/DDBJ whole genome shotgun (WGS) entry which is preliminary data.</text>
</comment>
<reference evidence="2 3" key="1">
    <citation type="journal article" date="2019" name="Commun. Biol.">
        <title>The bagworm genome reveals a unique fibroin gene that provides high tensile strength.</title>
        <authorList>
            <person name="Kono N."/>
            <person name="Nakamura H."/>
            <person name="Ohtoshi R."/>
            <person name="Tomita M."/>
            <person name="Numata K."/>
            <person name="Arakawa K."/>
        </authorList>
    </citation>
    <scope>NUCLEOTIDE SEQUENCE [LARGE SCALE GENOMIC DNA]</scope>
</reference>
<feature type="region of interest" description="Disordered" evidence="1">
    <location>
        <begin position="51"/>
        <end position="72"/>
    </location>
</feature>
<dbReference type="Proteomes" id="UP000299102">
    <property type="component" value="Unassembled WGS sequence"/>
</dbReference>
<organism evidence="2 3">
    <name type="scientific">Eumeta variegata</name>
    <name type="common">Bagworm moth</name>
    <name type="synonym">Eumeta japonica</name>
    <dbReference type="NCBI Taxonomy" id="151549"/>
    <lineage>
        <taxon>Eukaryota</taxon>
        <taxon>Metazoa</taxon>
        <taxon>Ecdysozoa</taxon>
        <taxon>Arthropoda</taxon>
        <taxon>Hexapoda</taxon>
        <taxon>Insecta</taxon>
        <taxon>Pterygota</taxon>
        <taxon>Neoptera</taxon>
        <taxon>Endopterygota</taxon>
        <taxon>Lepidoptera</taxon>
        <taxon>Glossata</taxon>
        <taxon>Ditrysia</taxon>
        <taxon>Tineoidea</taxon>
        <taxon>Psychidae</taxon>
        <taxon>Oiketicinae</taxon>
        <taxon>Eumeta</taxon>
    </lineage>
</organism>
<gene>
    <name evidence="2" type="ORF">EVAR_35497_1</name>
</gene>
<evidence type="ECO:0000256" key="1">
    <source>
        <dbReference type="SAM" id="MobiDB-lite"/>
    </source>
</evidence>
<evidence type="ECO:0000313" key="3">
    <source>
        <dbReference type="Proteomes" id="UP000299102"/>
    </source>
</evidence>
<name>A0A4C1X4S0_EUMVA</name>
<proteinExistence type="predicted"/>